<evidence type="ECO:0000256" key="1">
    <source>
        <dbReference type="SAM" id="Phobius"/>
    </source>
</evidence>
<feature type="transmembrane region" description="Helical" evidence="1">
    <location>
        <begin position="65"/>
        <end position="82"/>
    </location>
</feature>
<evidence type="ECO:0000313" key="2">
    <source>
        <dbReference type="EMBL" id="PNY81755.1"/>
    </source>
</evidence>
<organism evidence="2 3">
    <name type="scientific">Deinococcus koreensis</name>
    <dbReference type="NCBI Taxonomy" id="2054903"/>
    <lineage>
        <taxon>Bacteria</taxon>
        <taxon>Thermotogati</taxon>
        <taxon>Deinococcota</taxon>
        <taxon>Deinococci</taxon>
        <taxon>Deinococcales</taxon>
        <taxon>Deinococcaceae</taxon>
        <taxon>Deinococcus</taxon>
    </lineage>
</organism>
<keyword evidence="3" id="KW-1185">Reference proteome</keyword>
<keyword evidence="1" id="KW-1133">Transmembrane helix</keyword>
<feature type="transmembrane region" description="Helical" evidence="1">
    <location>
        <begin position="12"/>
        <end position="33"/>
    </location>
</feature>
<name>A0A2K3UZ11_9DEIO</name>
<accession>A0A2K3UZ11</accession>
<reference evidence="2 3" key="1">
    <citation type="submission" date="2018-01" db="EMBL/GenBank/DDBJ databases">
        <title>Deinococcus koreensis sp. nov., a radiation-resistant bacterium isolated from river water.</title>
        <authorList>
            <person name="Choi A."/>
        </authorList>
    </citation>
    <scope>NUCLEOTIDE SEQUENCE [LARGE SCALE GENOMIC DNA]</scope>
    <source>
        <strain evidence="2 3">SJW1-2</strain>
    </source>
</reference>
<sequence length="83" mass="8417">MPRPHPTLLPRGTVIVLLAGLAALCGVAGYLAVGGDLLRGALAYAGAILTAASLEQTGVGPLRRWALALPVGGALYVLMLSLR</sequence>
<comment type="caution">
    <text evidence="2">The sequence shown here is derived from an EMBL/GenBank/DDBJ whole genome shotgun (WGS) entry which is preliminary data.</text>
</comment>
<protein>
    <submittedName>
        <fullName evidence="2">Uncharacterized protein</fullName>
    </submittedName>
</protein>
<proteinExistence type="predicted"/>
<keyword evidence="1" id="KW-0812">Transmembrane</keyword>
<dbReference type="EMBL" id="PPPD01000001">
    <property type="protein sequence ID" value="PNY81755.1"/>
    <property type="molecule type" value="Genomic_DNA"/>
</dbReference>
<dbReference type="AlphaFoldDB" id="A0A2K3UZ11"/>
<dbReference type="Proteomes" id="UP000236379">
    <property type="component" value="Unassembled WGS sequence"/>
</dbReference>
<evidence type="ECO:0000313" key="3">
    <source>
        <dbReference type="Proteomes" id="UP000236379"/>
    </source>
</evidence>
<keyword evidence="1" id="KW-0472">Membrane</keyword>
<gene>
    <name evidence="2" type="ORF">CVO96_10540</name>
</gene>